<keyword evidence="2" id="KW-1185">Reference proteome</keyword>
<sequence length="57" mass="6122">MGMELIGRRLSSDELRAVLDDPGAVTTLLYGDLDDDDAEMPEPELVWVGPGTPSTTC</sequence>
<proteinExistence type="predicted"/>
<gene>
    <name evidence="1" type="ORF">V1634_26635</name>
</gene>
<organism evidence="1 2">
    <name type="scientific">Plantactinospora veratri</name>
    <dbReference type="NCBI Taxonomy" id="1436122"/>
    <lineage>
        <taxon>Bacteria</taxon>
        <taxon>Bacillati</taxon>
        <taxon>Actinomycetota</taxon>
        <taxon>Actinomycetes</taxon>
        <taxon>Micromonosporales</taxon>
        <taxon>Micromonosporaceae</taxon>
        <taxon>Plantactinospora</taxon>
    </lineage>
</organism>
<evidence type="ECO:0000313" key="1">
    <source>
        <dbReference type="EMBL" id="MEE6310422.1"/>
    </source>
</evidence>
<dbReference type="EMBL" id="JAZGQL010000026">
    <property type="protein sequence ID" value="MEE6310422.1"/>
    <property type="molecule type" value="Genomic_DNA"/>
</dbReference>
<reference evidence="1 2" key="1">
    <citation type="submission" date="2024-01" db="EMBL/GenBank/DDBJ databases">
        <title>Genome insights into Plantactinospora veratri sp. nov.</title>
        <authorList>
            <person name="Wang L."/>
        </authorList>
    </citation>
    <scope>NUCLEOTIDE SEQUENCE [LARGE SCALE GENOMIC DNA]</scope>
    <source>
        <strain evidence="1 2">NEAU-FHS4</strain>
    </source>
</reference>
<name>A0ABU7SKL6_9ACTN</name>
<protein>
    <submittedName>
        <fullName evidence="1">Uncharacterized protein</fullName>
    </submittedName>
</protein>
<accession>A0ABU7SKL6</accession>
<comment type="caution">
    <text evidence="1">The sequence shown here is derived from an EMBL/GenBank/DDBJ whole genome shotgun (WGS) entry which is preliminary data.</text>
</comment>
<dbReference type="Proteomes" id="UP001339911">
    <property type="component" value="Unassembled WGS sequence"/>
</dbReference>
<evidence type="ECO:0000313" key="2">
    <source>
        <dbReference type="Proteomes" id="UP001339911"/>
    </source>
</evidence>
<dbReference type="RefSeq" id="WP_331210643.1">
    <property type="nucleotide sequence ID" value="NZ_JAZGQL010000026.1"/>
</dbReference>